<name>A0A967KFC5_9PROT</name>
<protein>
    <submittedName>
        <fullName evidence="1">Uncharacterized protein</fullName>
    </submittedName>
</protein>
<reference evidence="1" key="1">
    <citation type="submission" date="2020-03" db="EMBL/GenBank/DDBJ databases">
        <title>Genome of Pelagibius litoralis DSM 21314T.</title>
        <authorList>
            <person name="Wang G."/>
        </authorList>
    </citation>
    <scope>NUCLEOTIDE SEQUENCE</scope>
    <source>
        <strain evidence="1">DSM 21314</strain>
    </source>
</reference>
<gene>
    <name evidence="1" type="ORF">HBA54_27680</name>
</gene>
<evidence type="ECO:0000313" key="2">
    <source>
        <dbReference type="Proteomes" id="UP000761264"/>
    </source>
</evidence>
<dbReference type="RefSeq" id="WP_167231656.1">
    <property type="nucleotide sequence ID" value="NZ_JAAQPH010000042.1"/>
</dbReference>
<dbReference type="AlphaFoldDB" id="A0A967KFC5"/>
<accession>A0A967KFC5</accession>
<evidence type="ECO:0000313" key="1">
    <source>
        <dbReference type="EMBL" id="NIA72374.1"/>
    </source>
</evidence>
<keyword evidence="2" id="KW-1185">Reference proteome</keyword>
<dbReference type="EMBL" id="JAAQPH010000042">
    <property type="protein sequence ID" value="NIA72374.1"/>
    <property type="molecule type" value="Genomic_DNA"/>
</dbReference>
<comment type="caution">
    <text evidence="1">The sequence shown here is derived from an EMBL/GenBank/DDBJ whole genome shotgun (WGS) entry which is preliminary data.</text>
</comment>
<sequence>MPVLLNPSRLLPPPSFGVVQVKSASSNGSSTSVVLDAAPTEGNVLLVFSGTASNSDLPSLIGGYTSIQNTSVAQGYFRTMWKEAGAAESATITASRSGSSTITQLTVMVLEISGLDTASLVDQSASNDSSTMAVSSISTGTTAATDQVDEIACAFALWYDDDFATPTWTNSFISQTSGSQTSTNVAFGVSWAAATKILNTTGAQETTSDWSSGEQPEEALAAIVTFRAA</sequence>
<proteinExistence type="predicted"/>
<dbReference type="Proteomes" id="UP000761264">
    <property type="component" value="Unassembled WGS sequence"/>
</dbReference>
<organism evidence="1 2">
    <name type="scientific">Pelagibius litoralis</name>
    <dbReference type="NCBI Taxonomy" id="374515"/>
    <lineage>
        <taxon>Bacteria</taxon>
        <taxon>Pseudomonadati</taxon>
        <taxon>Pseudomonadota</taxon>
        <taxon>Alphaproteobacteria</taxon>
        <taxon>Rhodospirillales</taxon>
        <taxon>Rhodovibrionaceae</taxon>
        <taxon>Pelagibius</taxon>
    </lineage>
</organism>